<feature type="domain" description="Holliday junction resolvase-related" evidence="2">
    <location>
        <begin position="15"/>
        <end position="172"/>
    </location>
</feature>
<dbReference type="STRING" id="309803.CTN_0011"/>
<protein>
    <recommendedName>
        <fullName evidence="2">Holliday junction resolvase-related domain-containing protein</fullName>
    </recommendedName>
</protein>
<keyword evidence="1" id="KW-0472">Membrane</keyword>
<dbReference type="Proteomes" id="UP000000445">
    <property type="component" value="Chromosome"/>
</dbReference>
<dbReference type="RefSeq" id="WP_004081152.1">
    <property type="nucleotide sequence ID" value="NC_011978.1"/>
</dbReference>
<evidence type="ECO:0000259" key="2">
    <source>
        <dbReference type="Pfam" id="PF10107"/>
    </source>
</evidence>
<dbReference type="InterPro" id="IPR028300">
    <property type="entry name" value="Holliday_junct_resolvase-rel"/>
</dbReference>
<dbReference type="InterPro" id="IPR019287">
    <property type="entry name" value="Hday_junct_resolvase-rel_dom"/>
</dbReference>
<reference evidence="3 4" key="1">
    <citation type="journal article" date="2009" name="Biosci. Biotechnol. Biochem.">
        <title>WeGAS: a web-based microbial genome annotation system.</title>
        <authorList>
            <person name="Lee D."/>
            <person name="Seo H."/>
            <person name="Park C."/>
            <person name="Park K."/>
        </authorList>
    </citation>
    <scope>NUCLEOTIDE SEQUENCE [LARGE SCALE GENOMIC DNA]</scope>
    <source>
        <strain evidence="4">ATCC 49049 / DSM 4359 / NBRC 107923 / NS-E</strain>
    </source>
</reference>
<keyword evidence="1" id="KW-0812">Transmembrane</keyword>
<organism evidence="3 4">
    <name type="scientific">Thermotoga neapolitana (strain ATCC 49049 / DSM 4359 / NBRC 107923 / NS-E)</name>
    <dbReference type="NCBI Taxonomy" id="309803"/>
    <lineage>
        <taxon>Bacteria</taxon>
        <taxon>Thermotogati</taxon>
        <taxon>Thermotogota</taxon>
        <taxon>Thermotogae</taxon>
        <taxon>Thermotogales</taxon>
        <taxon>Thermotogaceae</taxon>
        <taxon>Thermotoga</taxon>
    </lineage>
</organism>
<dbReference type="Pfam" id="PF10107">
    <property type="entry name" value="Endonuc_Holl"/>
    <property type="match status" value="1"/>
</dbReference>
<dbReference type="AlphaFoldDB" id="B9KAZ1"/>
<proteinExistence type="predicted"/>
<evidence type="ECO:0000313" key="4">
    <source>
        <dbReference type="Proteomes" id="UP000000445"/>
    </source>
</evidence>
<accession>B9KAZ1</accession>
<gene>
    <name evidence="3" type="ordered locus">CTN_0011</name>
</gene>
<dbReference type="EMBL" id="CP000916">
    <property type="protein sequence ID" value="ACM22187.1"/>
    <property type="molecule type" value="Genomic_DNA"/>
</dbReference>
<dbReference type="PIRSF" id="PIRSF014735">
    <property type="entry name" value="UCP014735"/>
    <property type="match status" value="1"/>
</dbReference>
<dbReference type="KEGG" id="tna:CTN_0011"/>
<feature type="transmembrane region" description="Helical" evidence="1">
    <location>
        <begin position="6"/>
        <end position="21"/>
    </location>
</feature>
<sequence>MTVLIIVILIIVVFILTRNLLKMSREIQELRGKIESNAMKMFEEWKKSEWELQRRVLEANLKREYEVKFQEWKMEEEKRIREDAINKSKSVIMGQVTEHLIPFFPEFRYNPKDARFIGTPVDFVVFDGLSEGNLRRIVFVEVKTGKTGNLNTRERQVRDVVEKREVYWEKLHYRGE</sequence>
<dbReference type="HOGENOM" id="CLU_105716_1_1_0"/>
<evidence type="ECO:0000313" key="3">
    <source>
        <dbReference type="EMBL" id="ACM22187.1"/>
    </source>
</evidence>
<evidence type="ECO:0000256" key="1">
    <source>
        <dbReference type="SAM" id="Phobius"/>
    </source>
</evidence>
<name>B9KAZ1_THENN</name>
<dbReference type="eggNOG" id="COG4741">
    <property type="taxonomic scope" value="Bacteria"/>
</dbReference>
<keyword evidence="4" id="KW-1185">Reference proteome</keyword>
<keyword evidence="1" id="KW-1133">Transmembrane helix</keyword>